<evidence type="ECO:0000256" key="2">
    <source>
        <dbReference type="ARBA" id="ARBA00023315"/>
    </source>
</evidence>
<name>A0ABS2ZD06_9BACL</name>
<dbReference type="PANTHER" id="PTHR43792">
    <property type="entry name" value="GNAT FAMILY, PUTATIVE (AFU_ORTHOLOGUE AFUA_3G00765)-RELATED-RELATED"/>
    <property type="match status" value="1"/>
</dbReference>
<gene>
    <name evidence="5" type="ORF">JYA64_07855</name>
</gene>
<sequence>MNETLETKFKLFGENIHIRLLTVEDAEEMVRLQLENKAFFEKFSMQRNNDFYTVENQRQRIQTLMENAKQDLDYYFGIFTNDEERLVGTINLFSVIRGSIQSAFVGYFLDQEHNGKGYTTEAVKLIVKYGFDELKLHRVEAGVMPHNIGSIRVLEKAGFEKEGLARKNVKINGKWEDHQQMAIINPAD</sequence>
<evidence type="ECO:0000259" key="4">
    <source>
        <dbReference type="PROSITE" id="PS51186"/>
    </source>
</evidence>
<dbReference type="InterPro" id="IPR016181">
    <property type="entry name" value="Acyl_CoA_acyltransferase"/>
</dbReference>
<dbReference type="InterPro" id="IPR051531">
    <property type="entry name" value="N-acetyltransferase"/>
</dbReference>
<accession>A0ABS2ZD06</accession>
<evidence type="ECO:0000256" key="1">
    <source>
        <dbReference type="ARBA" id="ARBA00022679"/>
    </source>
</evidence>
<dbReference type="PANTHER" id="PTHR43792:SF8">
    <property type="entry name" value="[RIBOSOMAL PROTEIN US5]-ALANINE N-ACETYLTRANSFERASE"/>
    <property type="match status" value="1"/>
</dbReference>
<comment type="caution">
    <text evidence="5">The sequence shown here is derived from an EMBL/GenBank/DDBJ whole genome shotgun (WGS) entry which is preliminary data.</text>
</comment>
<organism evidence="5 6">
    <name type="scientific">Fictibacillus barbaricus</name>
    <dbReference type="NCBI Taxonomy" id="182136"/>
    <lineage>
        <taxon>Bacteria</taxon>
        <taxon>Bacillati</taxon>
        <taxon>Bacillota</taxon>
        <taxon>Bacilli</taxon>
        <taxon>Bacillales</taxon>
        <taxon>Fictibacillaceae</taxon>
        <taxon>Fictibacillus</taxon>
    </lineage>
</organism>
<keyword evidence="6" id="KW-1185">Reference proteome</keyword>
<keyword evidence="2" id="KW-0012">Acyltransferase</keyword>
<evidence type="ECO:0000313" key="6">
    <source>
        <dbReference type="Proteomes" id="UP001319060"/>
    </source>
</evidence>
<reference evidence="5 6" key="1">
    <citation type="submission" date="2021-01" db="EMBL/GenBank/DDBJ databases">
        <title>Genome Sequencing of Type Strains.</title>
        <authorList>
            <person name="Lemaire J.F."/>
            <person name="Inderbitzin P."/>
            <person name="Collins S.B."/>
            <person name="Wespe N."/>
            <person name="Knight-Connoni V."/>
        </authorList>
    </citation>
    <scope>NUCLEOTIDE SEQUENCE [LARGE SCALE GENOMIC DNA]</scope>
    <source>
        <strain evidence="5 6">DSM 14730</strain>
    </source>
</reference>
<keyword evidence="1" id="KW-0808">Transferase</keyword>
<feature type="domain" description="N-acetyltransferase" evidence="4">
    <location>
        <begin position="16"/>
        <end position="186"/>
    </location>
</feature>
<protein>
    <submittedName>
        <fullName evidence="5">GNAT family N-acetyltransferase</fullName>
    </submittedName>
</protein>
<evidence type="ECO:0000313" key="5">
    <source>
        <dbReference type="EMBL" id="MBN3545203.1"/>
    </source>
</evidence>
<dbReference type="PROSITE" id="PS51186">
    <property type="entry name" value="GNAT"/>
    <property type="match status" value="1"/>
</dbReference>
<proteinExistence type="inferred from homology"/>
<dbReference type="Pfam" id="PF13302">
    <property type="entry name" value="Acetyltransf_3"/>
    <property type="match status" value="1"/>
</dbReference>
<dbReference type="Gene3D" id="3.40.630.30">
    <property type="match status" value="1"/>
</dbReference>
<dbReference type="InterPro" id="IPR000182">
    <property type="entry name" value="GNAT_dom"/>
</dbReference>
<dbReference type="SUPFAM" id="SSF55729">
    <property type="entry name" value="Acyl-CoA N-acyltransferases (Nat)"/>
    <property type="match status" value="1"/>
</dbReference>
<dbReference type="EMBL" id="JAFHKS010000042">
    <property type="protein sequence ID" value="MBN3545203.1"/>
    <property type="molecule type" value="Genomic_DNA"/>
</dbReference>
<dbReference type="Proteomes" id="UP001319060">
    <property type="component" value="Unassembled WGS sequence"/>
</dbReference>
<comment type="similarity">
    <text evidence="3">Belongs to the acetyltransferase family. RimJ subfamily.</text>
</comment>
<dbReference type="RefSeq" id="WP_188403173.1">
    <property type="nucleotide sequence ID" value="NZ_BMCE01000002.1"/>
</dbReference>
<evidence type="ECO:0000256" key="3">
    <source>
        <dbReference type="ARBA" id="ARBA00038502"/>
    </source>
</evidence>